<dbReference type="InterPro" id="IPR036866">
    <property type="entry name" value="RibonucZ/Hydroxyglut_hydro"/>
</dbReference>
<dbReference type="PANTHER" id="PTHR15032">
    <property type="entry name" value="N-ACYL-PHOSPHATIDYLETHANOLAMINE-HYDROLYZING PHOSPHOLIPASE D"/>
    <property type="match status" value="1"/>
</dbReference>
<dbReference type="SUPFAM" id="SSF56281">
    <property type="entry name" value="Metallo-hydrolase/oxidoreductase"/>
    <property type="match status" value="1"/>
</dbReference>
<dbReference type="Pfam" id="PF12706">
    <property type="entry name" value="Lactamase_B_2"/>
    <property type="match status" value="1"/>
</dbReference>
<keyword evidence="3" id="KW-1185">Reference proteome</keyword>
<evidence type="ECO:0000313" key="3">
    <source>
        <dbReference type="Proteomes" id="UP000199448"/>
    </source>
</evidence>
<dbReference type="PIRSF" id="PIRSF038896">
    <property type="entry name" value="NAPE-PLD"/>
    <property type="match status" value="1"/>
</dbReference>
<dbReference type="Gene3D" id="3.60.15.10">
    <property type="entry name" value="Ribonuclease Z/Hydroxyacylglutathione hydrolase-like"/>
    <property type="match status" value="1"/>
</dbReference>
<feature type="domain" description="Metallo-beta-lactamase" evidence="1">
    <location>
        <begin position="98"/>
        <end position="292"/>
    </location>
</feature>
<sequence>MNIRSFGRSPRGERLARIRSTENYRNGSFQNVEPTEVNPGNVSIFRILKGMLSRPSSVRPSTEIPNVRSDLKELDRERPALVWFGHSSYFLQVDGFKILVDPVFSGNASPFRLFGKAFEGSDHFNAEDLPELDLLILTHDHYDHLDWPSIKKLVPKTGSVVASLGVGAHLEYWGVEKGKITELSWWQDHSVNEHLKITATPSRHFSGRGFQRGKTLWSSFVLRVNGYKFFLGGDSGYDKRFSEIGKRFGPFDLAFLECGQYNKYWPQIHMFPEQTLMAGKDLQAKQIIPVHWGKFVLSTHPWNEPIRRFTSAAENEGFSYAAPKIGEPCYFQEKYYQQDWWEFETKTTDHGR</sequence>
<dbReference type="GO" id="GO:0008270">
    <property type="term" value="F:zinc ion binding"/>
    <property type="evidence" value="ECO:0007669"/>
    <property type="project" value="InterPro"/>
</dbReference>
<reference evidence="2 3" key="1">
    <citation type="submission" date="2016-10" db="EMBL/GenBank/DDBJ databases">
        <authorList>
            <person name="de Groot N.N."/>
        </authorList>
    </citation>
    <scope>NUCLEOTIDE SEQUENCE [LARGE SCALE GENOMIC DNA]</scope>
    <source>
        <strain evidence="2 3">DSM 23553</strain>
    </source>
</reference>
<name>A0A1H5MXC4_9FLAO</name>
<dbReference type="GO" id="GO:0005737">
    <property type="term" value="C:cytoplasm"/>
    <property type="evidence" value="ECO:0007669"/>
    <property type="project" value="TreeGrafter"/>
</dbReference>
<dbReference type="GO" id="GO:0070290">
    <property type="term" value="F:N-acylphosphatidylethanolamine-specific phospholipase D activity"/>
    <property type="evidence" value="ECO:0007669"/>
    <property type="project" value="InterPro"/>
</dbReference>
<dbReference type="EMBL" id="FNUG01000003">
    <property type="protein sequence ID" value="SEE94005.1"/>
    <property type="molecule type" value="Genomic_DNA"/>
</dbReference>
<evidence type="ECO:0000313" key="2">
    <source>
        <dbReference type="EMBL" id="SEE94005.1"/>
    </source>
</evidence>
<dbReference type="OrthoDB" id="9805728at2"/>
<dbReference type="InterPro" id="IPR024884">
    <property type="entry name" value="NAPE-PLD"/>
</dbReference>
<protein>
    <submittedName>
        <fullName evidence="2">L-ascorbate metabolism protein UlaG, beta-lactamase superfamily</fullName>
    </submittedName>
</protein>
<dbReference type="STRING" id="390640.SAMN04488034_103177"/>
<evidence type="ECO:0000259" key="1">
    <source>
        <dbReference type="Pfam" id="PF12706"/>
    </source>
</evidence>
<organism evidence="2 3">
    <name type="scientific">Salinimicrobium catena</name>
    <dbReference type="NCBI Taxonomy" id="390640"/>
    <lineage>
        <taxon>Bacteria</taxon>
        <taxon>Pseudomonadati</taxon>
        <taxon>Bacteroidota</taxon>
        <taxon>Flavobacteriia</taxon>
        <taxon>Flavobacteriales</taxon>
        <taxon>Flavobacteriaceae</taxon>
        <taxon>Salinimicrobium</taxon>
    </lineage>
</organism>
<dbReference type="AlphaFoldDB" id="A0A1H5MXC4"/>
<gene>
    <name evidence="2" type="ORF">SAMN04488034_103177</name>
</gene>
<dbReference type="RefSeq" id="WP_093113122.1">
    <property type="nucleotide sequence ID" value="NZ_FNGG01000003.1"/>
</dbReference>
<accession>A0A1H5MXC4</accession>
<proteinExistence type="predicted"/>
<dbReference type="InterPro" id="IPR001279">
    <property type="entry name" value="Metallo-B-lactamas"/>
</dbReference>
<dbReference type="PANTHER" id="PTHR15032:SF4">
    <property type="entry name" value="N-ACYL-PHOSPHATIDYLETHANOLAMINE-HYDROLYZING PHOSPHOLIPASE D"/>
    <property type="match status" value="1"/>
</dbReference>
<dbReference type="Proteomes" id="UP000199448">
    <property type="component" value="Unassembled WGS sequence"/>
</dbReference>